<gene>
    <name evidence="7" type="ORF">IHE71_17245</name>
</gene>
<evidence type="ECO:0000256" key="2">
    <source>
        <dbReference type="ARBA" id="ARBA00023295"/>
    </source>
</evidence>
<evidence type="ECO:0000256" key="1">
    <source>
        <dbReference type="ARBA" id="ARBA00022801"/>
    </source>
</evidence>
<dbReference type="InterPro" id="IPR054861">
    <property type="entry name" value="Endoglyc_H"/>
</dbReference>
<proteinExistence type="inferred from homology"/>
<feature type="chain" id="PRO_5046856177" evidence="5">
    <location>
        <begin position="31"/>
        <end position="310"/>
    </location>
</feature>
<evidence type="ECO:0000256" key="4">
    <source>
        <dbReference type="RuleBase" id="RU004453"/>
    </source>
</evidence>
<dbReference type="NCBIfam" id="NF045482">
    <property type="entry name" value="Endoglyc_H"/>
    <property type="match status" value="1"/>
</dbReference>
<dbReference type="InterPro" id="IPR001223">
    <property type="entry name" value="Glyco_hydro18_cat"/>
</dbReference>
<dbReference type="PROSITE" id="PS51910">
    <property type="entry name" value="GH18_2"/>
    <property type="match status" value="1"/>
</dbReference>
<sequence>MRLAHRPHTRRRALAAGIAALAALSAVVGAAPATATPGNGRGPVPAASGTTTVAYVEVNSNSIANVGRYSIASTGEPVFDIGIIFAANINYDGENAYLYLNPQVQATLDDADTLIRPLQAKGIKVYLSILGNHQGAGFANFPDRASAAAFAQELADVVDEYGLDGIDFDDEWANYGANGTGQPNDWSFVYLVDELRDAMPDKDISLYMYGPSSTRLEYDGIRVGDHLDYAWNSIYGTWDPPSVPGLTKAQEGPAAVNIAATSPTTMASLARRTVREGYGVYLTYNLTNDDQTARVSSFTQELYGSPAIRD</sequence>
<keyword evidence="1 3" id="KW-0378">Hydrolase</keyword>
<dbReference type="EMBL" id="JADAQT010000102">
    <property type="protein sequence ID" value="MBE1877436.1"/>
    <property type="molecule type" value="Genomic_DNA"/>
</dbReference>
<keyword evidence="2 3" id="KW-0326">Glycosidase</keyword>
<comment type="similarity">
    <text evidence="4">Belongs to the glycosyl hydrolase 18 family.</text>
</comment>
<reference evidence="7 8" key="1">
    <citation type="submission" date="2020-10" db="EMBL/GenBank/DDBJ databases">
        <title>Myceligenerans pegani sp. nov., an endophytic actinomycete isolated from Peganum harmala L. in Xinjiang, China.</title>
        <authorList>
            <person name="Xin L."/>
        </authorList>
    </citation>
    <scope>NUCLEOTIDE SEQUENCE [LARGE SCALE GENOMIC DNA]</scope>
    <source>
        <strain evidence="7 8">TRM65318</strain>
    </source>
</reference>
<accession>A0ABR9N2B7</accession>
<keyword evidence="8" id="KW-1185">Reference proteome</keyword>
<organism evidence="7 8">
    <name type="scientific">Myceligenerans pegani</name>
    <dbReference type="NCBI Taxonomy" id="2776917"/>
    <lineage>
        <taxon>Bacteria</taxon>
        <taxon>Bacillati</taxon>
        <taxon>Actinomycetota</taxon>
        <taxon>Actinomycetes</taxon>
        <taxon>Micrococcales</taxon>
        <taxon>Promicromonosporaceae</taxon>
        <taxon>Myceligenerans</taxon>
    </lineage>
</organism>
<dbReference type="Pfam" id="PF00704">
    <property type="entry name" value="Glyco_hydro_18"/>
    <property type="match status" value="1"/>
</dbReference>
<dbReference type="RefSeq" id="WP_192863992.1">
    <property type="nucleotide sequence ID" value="NZ_JADAQT010000102.1"/>
</dbReference>
<evidence type="ECO:0000256" key="5">
    <source>
        <dbReference type="SAM" id="SignalP"/>
    </source>
</evidence>
<keyword evidence="5" id="KW-0732">Signal</keyword>
<dbReference type="InterPro" id="IPR006311">
    <property type="entry name" value="TAT_signal"/>
</dbReference>
<dbReference type="Gene3D" id="3.20.20.80">
    <property type="entry name" value="Glycosidases"/>
    <property type="match status" value="1"/>
</dbReference>
<evidence type="ECO:0000259" key="6">
    <source>
        <dbReference type="PROSITE" id="PS51910"/>
    </source>
</evidence>
<feature type="signal peptide" evidence="5">
    <location>
        <begin position="1"/>
        <end position="30"/>
    </location>
</feature>
<dbReference type="InterPro" id="IPR017853">
    <property type="entry name" value="GH"/>
</dbReference>
<name>A0ABR9N2B7_9MICO</name>
<dbReference type="Proteomes" id="UP000625527">
    <property type="component" value="Unassembled WGS sequence"/>
</dbReference>
<dbReference type="PROSITE" id="PS01095">
    <property type="entry name" value="GH18_1"/>
    <property type="match status" value="1"/>
</dbReference>
<evidence type="ECO:0000313" key="8">
    <source>
        <dbReference type="Proteomes" id="UP000625527"/>
    </source>
</evidence>
<evidence type="ECO:0000313" key="7">
    <source>
        <dbReference type="EMBL" id="MBE1877436.1"/>
    </source>
</evidence>
<dbReference type="PROSITE" id="PS51318">
    <property type="entry name" value="TAT"/>
    <property type="match status" value="1"/>
</dbReference>
<dbReference type="InterPro" id="IPR001579">
    <property type="entry name" value="Glyco_hydro_18_chit_AS"/>
</dbReference>
<evidence type="ECO:0000256" key="3">
    <source>
        <dbReference type="RuleBase" id="RU000489"/>
    </source>
</evidence>
<comment type="caution">
    <text evidence="7">The sequence shown here is derived from an EMBL/GenBank/DDBJ whole genome shotgun (WGS) entry which is preliminary data.</text>
</comment>
<feature type="domain" description="GH18" evidence="6">
    <location>
        <begin position="50"/>
        <end position="305"/>
    </location>
</feature>
<dbReference type="CDD" id="cd06542">
    <property type="entry name" value="GH18_EndoS-like"/>
    <property type="match status" value="1"/>
</dbReference>
<dbReference type="SUPFAM" id="SSF51445">
    <property type="entry name" value="(Trans)glycosidases"/>
    <property type="match status" value="1"/>
</dbReference>
<protein>
    <submittedName>
        <fullName evidence="7">Chitinase</fullName>
    </submittedName>
</protein>